<keyword evidence="10" id="KW-0067">ATP-binding</keyword>
<evidence type="ECO:0000256" key="3">
    <source>
        <dbReference type="ARBA" id="ARBA00005224"/>
    </source>
</evidence>
<proteinExistence type="inferred from homology"/>
<keyword evidence="7" id="KW-0808">Transferase</keyword>
<feature type="domain" description="S-adenosylmethionine synthetase N-terminal" evidence="16">
    <location>
        <begin position="18"/>
        <end position="103"/>
    </location>
</feature>
<dbReference type="Pfam" id="PF00438">
    <property type="entry name" value="S-AdoMet_synt_N"/>
    <property type="match status" value="1"/>
</dbReference>
<comment type="subunit">
    <text evidence="14">Homotetramer.</text>
</comment>
<evidence type="ECO:0000256" key="15">
    <source>
        <dbReference type="RuleBase" id="RU004462"/>
    </source>
</evidence>
<dbReference type="EMBL" id="LCIJ01000012">
    <property type="protein sequence ID" value="KKT52630.1"/>
    <property type="molecule type" value="Genomic_DNA"/>
</dbReference>
<dbReference type="PROSITE" id="PS00377">
    <property type="entry name" value="ADOMET_SYNTHASE_2"/>
    <property type="match status" value="1"/>
</dbReference>
<protein>
    <recommendedName>
        <fullName evidence="5 13">Methionine adenosyltransferase</fullName>
        <ecNumber evidence="5 13">2.5.1.6</ecNumber>
    </recommendedName>
</protein>
<evidence type="ECO:0000256" key="4">
    <source>
        <dbReference type="ARBA" id="ARBA00009685"/>
    </source>
</evidence>
<sequence length="388" mass="41741">MTEHSEGMSDMGMRMSGIMTTEFVSPGHPDKVCDQIADAIVDKALSHDPKSRVAMEVTGGHYGLVVIGEITTAEQFDIAKVVKEIYKSIGHNDHDLGVFVNVVSQASDIARGVDIGGAGDQGVMTGYAVRNPEGNHMPPVYMMARALTQKMTDLRCTGTTCLRPDGKSQVVMMDGKVTHVILAAHHAADISTDDLRQLLLEQVIRQVVPATDPVMVNPVLFDQAIYLTDGISGNVVINGTGAFIQGGFNADAGTTGRKLIVDNYGPNVEIGGGCYSGKDPTKVDRSAAYFCRFVAKSIVAGGLATEALVKVGYAIGVPTPSFVTVQTPLLLEENSKLQAHILEKFDFRPAAIIERFGLQRPVGWCYRETAAAGHYTDPKFPWEKTVDI</sequence>
<dbReference type="AlphaFoldDB" id="A0A0G1I0B4"/>
<keyword evidence="6" id="KW-0554">One-carbon metabolism</keyword>
<evidence type="ECO:0000259" key="16">
    <source>
        <dbReference type="Pfam" id="PF00438"/>
    </source>
</evidence>
<dbReference type="Pfam" id="PF02772">
    <property type="entry name" value="S-AdoMet_synt_M"/>
    <property type="match status" value="1"/>
</dbReference>
<dbReference type="Pfam" id="PF02773">
    <property type="entry name" value="S-AdoMet_synt_C"/>
    <property type="match status" value="1"/>
</dbReference>
<dbReference type="GO" id="GO:0006556">
    <property type="term" value="P:S-adenosylmethionine biosynthetic process"/>
    <property type="evidence" value="ECO:0007669"/>
    <property type="project" value="UniProtKB-UniRule"/>
</dbReference>
<feature type="domain" description="S-adenosylmethionine synthetase C-terminal" evidence="18">
    <location>
        <begin position="246"/>
        <end position="384"/>
    </location>
</feature>
<evidence type="ECO:0000256" key="5">
    <source>
        <dbReference type="ARBA" id="ARBA00012828"/>
    </source>
</evidence>
<dbReference type="GO" id="GO:0004478">
    <property type="term" value="F:methionine adenosyltransferase activity"/>
    <property type="evidence" value="ECO:0007669"/>
    <property type="project" value="UniProtKB-UniRule"/>
</dbReference>
<dbReference type="SUPFAM" id="SSF55973">
    <property type="entry name" value="S-adenosylmethionine synthetase"/>
    <property type="match status" value="3"/>
</dbReference>
<dbReference type="EC" id="2.5.1.6" evidence="5 13"/>
<evidence type="ECO:0000256" key="11">
    <source>
        <dbReference type="ARBA" id="ARBA00022842"/>
    </source>
</evidence>
<dbReference type="UniPathway" id="UPA00315">
    <property type="reaction ID" value="UER00080"/>
</dbReference>
<evidence type="ECO:0000256" key="12">
    <source>
        <dbReference type="ARBA" id="ARBA00022958"/>
    </source>
</evidence>
<evidence type="ECO:0000256" key="1">
    <source>
        <dbReference type="ARBA" id="ARBA00001946"/>
    </source>
</evidence>
<reference evidence="19 20" key="1">
    <citation type="journal article" date="2015" name="Nature">
        <title>rRNA introns, odd ribosomes, and small enigmatic genomes across a large radiation of phyla.</title>
        <authorList>
            <person name="Brown C.T."/>
            <person name="Hug L.A."/>
            <person name="Thomas B.C."/>
            <person name="Sharon I."/>
            <person name="Castelle C.J."/>
            <person name="Singh A."/>
            <person name="Wilkins M.J."/>
            <person name="Williams K.H."/>
            <person name="Banfield J.F."/>
        </authorList>
    </citation>
    <scope>NUCLEOTIDE SEQUENCE [LARGE SCALE GENOMIC DNA]</scope>
</reference>
<evidence type="ECO:0000259" key="17">
    <source>
        <dbReference type="Pfam" id="PF02772"/>
    </source>
</evidence>
<keyword evidence="8 14" id="KW-0479">Metal-binding</keyword>
<evidence type="ECO:0000256" key="2">
    <source>
        <dbReference type="ARBA" id="ARBA00001958"/>
    </source>
</evidence>
<dbReference type="GO" id="GO:0006730">
    <property type="term" value="P:one-carbon metabolic process"/>
    <property type="evidence" value="ECO:0007669"/>
    <property type="project" value="UniProtKB-KW"/>
</dbReference>
<keyword evidence="12 14" id="KW-0630">Potassium</keyword>
<dbReference type="Gene3D" id="3.30.300.10">
    <property type="match status" value="3"/>
</dbReference>
<evidence type="ECO:0000256" key="6">
    <source>
        <dbReference type="ARBA" id="ARBA00022563"/>
    </source>
</evidence>
<organism evidence="19 20">
    <name type="scientific">candidate division Kazan bacterium GW2011_GWA1_44_22</name>
    <dbReference type="NCBI Taxonomy" id="1620410"/>
    <lineage>
        <taxon>Bacteria</taxon>
        <taxon>Bacteria division Kazan-3B-28</taxon>
    </lineage>
</organism>
<dbReference type="InterPro" id="IPR022631">
    <property type="entry name" value="ADOMET_SYNTHASE_CS"/>
</dbReference>
<evidence type="ECO:0000313" key="19">
    <source>
        <dbReference type="EMBL" id="KKT52630.1"/>
    </source>
</evidence>
<dbReference type="PIRSF" id="PIRSF000497">
    <property type="entry name" value="MAT"/>
    <property type="match status" value="1"/>
</dbReference>
<dbReference type="GO" id="GO:0005737">
    <property type="term" value="C:cytoplasm"/>
    <property type="evidence" value="ECO:0007669"/>
    <property type="project" value="UniProtKB-SubCell"/>
</dbReference>
<dbReference type="GO" id="GO:0005524">
    <property type="term" value="F:ATP binding"/>
    <property type="evidence" value="ECO:0007669"/>
    <property type="project" value="UniProtKB-KW"/>
</dbReference>
<dbReference type="InterPro" id="IPR022630">
    <property type="entry name" value="S-AdoMet_synt_C"/>
</dbReference>
<dbReference type="InterPro" id="IPR022629">
    <property type="entry name" value="S-AdoMet_synt_central"/>
</dbReference>
<dbReference type="PANTHER" id="PTHR11964">
    <property type="entry name" value="S-ADENOSYLMETHIONINE SYNTHETASE"/>
    <property type="match status" value="1"/>
</dbReference>
<dbReference type="PROSITE" id="PS00376">
    <property type="entry name" value="ADOMET_SYNTHASE_1"/>
    <property type="match status" value="1"/>
</dbReference>
<feature type="domain" description="S-adenosylmethionine synthetase central" evidence="17">
    <location>
        <begin position="117"/>
        <end position="211"/>
    </location>
</feature>
<evidence type="ECO:0000256" key="8">
    <source>
        <dbReference type="ARBA" id="ARBA00022723"/>
    </source>
</evidence>
<dbReference type="GO" id="GO:0046872">
    <property type="term" value="F:metal ion binding"/>
    <property type="evidence" value="ECO:0007669"/>
    <property type="project" value="UniProtKB-KW"/>
</dbReference>
<evidence type="ECO:0000256" key="13">
    <source>
        <dbReference type="NCBIfam" id="TIGR01034"/>
    </source>
</evidence>
<dbReference type="InterPro" id="IPR022628">
    <property type="entry name" value="S-AdoMet_synt_N"/>
</dbReference>
<comment type="cofactor">
    <cofactor evidence="2">
        <name>K(+)</name>
        <dbReference type="ChEBI" id="CHEBI:29103"/>
    </cofactor>
</comment>
<name>A0A0G1I0B4_UNCK3</name>
<accession>A0A0G1I0B4</accession>
<keyword evidence="11 14" id="KW-0460">Magnesium</keyword>
<evidence type="ECO:0000259" key="18">
    <source>
        <dbReference type="Pfam" id="PF02773"/>
    </source>
</evidence>
<dbReference type="PATRIC" id="fig|1620410.3.peg.234"/>
<evidence type="ECO:0000256" key="7">
    <source>
        <dbReference type="ARBA" id="ARBA00022679"/>
    </source>
</evidence>
<dbReference type="NCBIfam" id="TIGR01034">
    <property type="entry name" value="metK"/>
    <property type="match status" value="1"/>
</dbReference>
<comment type="caution">
    <text evidence="19">The sequence shown here is derived from an EMBL/GenBank/DDBJ whole genome shotgun (WGS) entry which is preliminary data.</text>
</comment>
<evidence type="ECO:0000256" key="10">
    <source>
        <dbReference type="ARBA" id="ARBA00022840"/>
    </source>
</evidence>
<comment type="similarity">
    <text evidence="4 15">Belongs to the AdoMet synthase family.</text>
</comment>
<evidence type="ECO:0000256" key="9">
    <source>
        <dbReference type="ARBA" id="ARBA00022741"/>
    </source>
</evidence>
<comment type="cofactor">
    <cofactor evidence="1">
        <name>Mg(2+)</name>
        <dbReference type="ChEBI" id="CHEBI:18420"/>
    </cofactor>
</comment>
<evidence type="ECO:0000313" key="20">
    <source>
        <dbReference type="Proteomes" id="UP000034752"/>
    </source>
</evidence>
<dbReference type="InterPro" id="IPR002133">
    <property type="entry name" value="S-AdoMet_synthetase"/>
</dbReference>
<keyword evidence="9" id="KW-0547">Nucleotide-binding</keyword>
<gene>
    <name evidence="19" type="ORF">VE96_C0012G0004</name>
</gene>
<comment type="subcellular location">
    <subcellularLocation>
        <location evidence="14">Cytoplasm</location>
    </subcellularLocation>
</comment>
<comment type="pathway">
    <text evidence="3">Amino-acid biosynthesis; S-adenosyl-L-methionine biosynthesis; S-adenosyl-L-methionine from L-methionine: step 1/1.</text>
</comment>
<dbReference type="Proteomes" id="UP000034752">
    <property type="component" value="Unassembled WGS sequence"/>
</dbReference>
<dbReference type="InterPro" id="IPR022636">
    <property type="entry name" value="S-AdoMet_synthetase_sfam"/>
</dbReference>
<evidence type="ECO:0000256" key="14">
    <source>
        <dbReference type="RuleBase" id="RU000542"/>
    </source>
</evidence>